<evidence type="ECO:0000313" key="1">
    <source>
        <dbReference type="EMBL" id="MPC27267.1"/>
    </source>
</evidence>
<name>A0A5B7E1P0_PORTR</name>
<dbReference type="Proteomes" id="UP000324222">
    <property type="component" value="Unassembled WGS sequence"/>
</dbReference>
<keyword evidence="2" id="KW-1185">Reference proteome</keyword>
<evidence type="ECO:0000313" key="2">
    <source>
        <dbReference type="Proteomes" id="UP000324222"/>
    </source>
</evidence>
<reference evidence="1 2" key="1">
    <citation type="submission" date="2019-05" db="EMBL/GenBank/DDBJ databases">
        <title>Another draft genome of Portunus trituberculatus and its Hox gene families provides insights of decapod evolution.</title>
        <authorList>
            <person name="Jeong J.-H."/>
            <person name="Song I."/>
            <person name="Kim S."/>
            <person name="Choi T."/>
            <person name="Kim D."/>
            <person name="Ryu S."/>
            <person name="Kim W."/>
        </authorList>
    </citation>
    <scope>NUCLEOTIDE SEQUENCE [LARGE SCALE GENOMIC DNA]</scope>
    <source>
        <tissue evidence="1">Muscle</tissue>
    </source>
</reference>
<organism evidence="1 2">
    <name type="scientific">Portunus trituberculatus</name>
    <name type="common">Swimming crab</name>
    <name type="synonym">Neptunus trituberculatus</name>
    <dbReference type="NCBI Taxonomy" id="210409"/>
    <lineage>
        <taxon>Eukaryota</taxon>
        <taxon>Metazoa</taxon>
        <taxon>Ecdysozoa</taxon>
        <taxon>Arthropoda</taxon>
        <taxon>Crustacea</taxon>
        <taxon>Multicrustacea</taxon>
        <taxon>Malacostraca</taxon>
        <taxon>Eumalacostraca</taxon>
        <taxon>Eucarida</taxon>
        <taxon>Decapoda</taxon>
        <taxon>Pleocyemata</taxon>
        <taxon>Brachyura</taxon>
        <taxon>Eubrachyura</taxon>
        <taxon>Portunoidea</taxon>
        <taxon>Portunidae</taxon>
        <taxon>Portuninae</taxon>
        <taxon>Portunus</taxon>
    </lineage>
</organism>
<accession>A0A5B7E1P0</accession>
<gene>
    <name evidence="1" type="ORF">E2C01_020435</name>
</gene>
<protein>
    <submittedName>
        <fullName evidence="1">Uncharacterized protein</fullName>
    </submittedName>
</protein>
<proteinExistence type="predicted"/>
<comment type="caution">
    <text evidence="1">The sequence shown here is derived from an EMBL/GenBank/DDBJ whole genome shotgun (WGS) entry which is preliminary data.</text>
</comment>
<sequence>MQRSIHVRSRNINWVAGYPLWGVAGHRGDSGPLHGRTSRIREGLVSGLPPLPSPFPIISTTLRKHCPSMGEEASVEV</sequence>
<dbReference type="EMBL" id="VSRR010001717">
    <property type="protein sequence ID" value="MPC27267.1"/>
    <property type="molecule type" value="Genomic_DNA"/>
</dbReference>
<dbReference type="AlphaFoldDB" id="A0A5B7E1P0"/>